<dbReference type="CDD" id="cd11370">
    <property type="entry name" value="RNase_PH_RRP41"/>
    <property type="match status" value="1"/>
</dbReference>
<dbReference type="GO" id="GO:0005730">
    <property type="term" value="C:nucleolus"/>
    <property type="evidence" value="ECO:0007669"/>
    <property type="project" value="UniProtKB-SubCell"/>
</dbReference>
<feature type="active site" evidence="9">
    <location>
        <position position="914"/>
    </location>
</feature>
<name>A0A8H5BPC2_9AGAR</name>
<feature type="region of interest" description="Disordered" evidence="11">
    <location>
        <begin position="411"/>
        <end position="432"/>
    </location>
</feature>
<keyword evidence="15" id="KW-1185">Reference proteome</keyword>
<feature type="active site" evidence="9">
    <location>
        <position position="859"/>
    </location>
</feature>
<dbReference type="FunFam" id="1.10.580.10:FF:000001">
    <property type="entry name" value="Citrate synthase"/>
    <property type="match status" value="1"/>
</dbReference>
<dbReference type="Pfam" id="PF03725">
    <property type="entry name" value="RNase_PH_C"/>
    <property type="match status" value="1"/>
</dbReference>
<evidence type="ECO:0000313" key="14">
    <source>
        <dbReference type="EMBL" id="KAF5327095.1"/>
    </source>
</evidence>
<sequence length="977" mass="106970">MVVASRVEILNEGGYRSDGRRQYELRAIDIDLAQQGHADGSAVITHGLTHVLVSVFGPREAKMRSQVIHDRANINVEVSIAAFSTGDRRKRSRGDKRILEFASTIKSTFEPVIQTTLYPRSQIDVFVQVIQQDGGLLQACINGTTLALMNAGIPMLDFVCAVSGGVHATQAMLDLTVLEENDVPNVTIAMMPKTSKVSLVTMETRLHVDRFEEIFRLATDAGLVIHREMKAAILARSKTLVGAMESYTRNLFDSSETCEPFFTLVPLDLFAFFRAGVDCVDDGTLAFCAEGVLVDKLEERESFKMCAHPFVEILDVGDGVDDAAWTEDIGVLCEQGRRDDAGLVLAQLEVWIGEEEEEGLEGVLGKVVWEELHGVGADDGDVLRYGPGHTAIPGRESPSLECDKIGREIKREQHTEHEDVGEEGREGNEEATKAAANIRKFRGLVRARKGRIVDRPVYGGGSGGILESMDGLLCGRLLNPLAFGHEGGGRGCHVIPVEKLGKYLNLCPLLFSSPVTMSALLKPSRVRTAIRAARFSSTSAKPVTLKERLAELIPKEIENVKATRAAHGKKTFGPVAVDQLYGGMRGLPALIWDGSVLDAEEGIRFRGKTIPECQDLLPKAPGGSEPLPEGLFWLLVTGEIPTQEQVQELSRDWAARSAIPEFVEEILDRCPPTLHPMSQFSLAVTALNHNSAFAKAYQDGINKKDYWGPTFEDSMDLIAKLPNIAGRIYRNVFGQGKLPAIDQSKDYSANLATLLGFGENQAFVELLRLYITIHSDHEGGNVSAHTGKLVGSALSDPFLSYAAALNGLAGPLHGLANQEVLIWLRKMQSQIGEDASDEAVKEYIWSTLKGGKVVPGYGHAVLRKTDPRYTAQREFALKHLPDDKLFKLVGQIYNLVPDILLEAGKAKNPWPNVDAHSGVLLTHYGMDQMQFYTVLFGVSRAFGVAAQLIWDRALGAPLERPKSYSTAAIQKMFADKQ</sequence>
<keyword evidence="7" id="KW-0271">Exosome</keyword>
<evidence type="ECO:0000256" key="3">
    <source>
        <dbReference type="ARBA" id="ARBA00006678"/>
    </source>
</evidence>
<comment type="subunit">
    <text evidence="8">Component of the RNA exosome complex. Specifically part of the catalytically inactive RNA exosome core complex (Exo-9) which may associate with the catalytic subunits RRP6 and DIS3 in cytoplasmic- and nuclear-specific RNA exosome complex forms. Exo-9 is formed by a hexameric base ring of RNase PH domain-containing subunits and a cap ring consisting of CSL4, RRP4 and RRP40.</text>
</comment>
<dbReference type="GO" id="GO:0005975">
    <property type="term" value="P:carbohydrate metabolic process"/>
    <property type="evidence" value="ECO:0007669"/>
    <property type="project" value="TreeGrafter"/>
</dbReference>
<comment type="similarity">
    <text evidence="3">Belongs to the RNase PH family.</text>
</comment>
<dbReference type="PANTHER" id="PTHR11739:SF8">
    <property type="entry name" value="CITRATE SYNTHASE, MITOCHONDRIAL"/>
    <property type="match status" value="1"/>
</dbReference>
<dbReference type="Pfam" id="PF00285">
    <property type="entry name" value="Citrate_synt"/>
    <property type="match status" value="1"/>
</dbReference>
<dbReference type="GO" id="GO:0010467">
    <property type="term" value="P:gene expression"/>
    <property type="evidence" value="ECO:0007669"/>
    <property type="project" value="UniProtKB-ARBA"/>
</dbReference>
<dbReference type="Pfam" id="PF01138">
    <property type="entry name" value="RNase_PH"/>
    <property type="match status" value="1"/>
</dbReference>
<dbReference type="EMBL" id="JAACJJ010000014">
    <property type="protein sequence ID" value="KAF5327095.1"/>
    <property type="molecule type" value="Genomic_DNA"/>
</dbReference>
<dbReference type="InterPro" id="IPR001247">
    <property type="entry name" value="ExoRNase_PH_dom1"/>
</dbReference>
<dbReference type="InterPro" id="IPR036969">
    <property type="entry name" value="Citrate_synthase_sf"/>
</dbReference>
<dbReference type="PANTHER" id="PTHR11739">
    <property type="entry name" value="CITRATE SYNTHASE"/>
    <property type="match status" value="1"/>
</dbReference>
<dbReference type="GO" id="GO:0006101">
    <property type="term" value="P:citrate metabolic process"/>
    <property type="evidence" value="ECO:0007669"/>
    <property type="project" value="InterPro"/>
</dbReference>
<dbReference type="PROSITE" id="PS00480">
    <property type="entry name" value="CITRATE_SYNTHASE"/>
    <property type="match status" value="1"/>
</dbReference>
<dbReference type="FunFam" id="3.30.230.70:FF:000004">
    <property type="entry name" value="Exosome complex component Rrp41"/>
    <property type="match status" value="1"/>
</dbReference>
<evidence type="ECO:0000256" key="7">
    <source>
        <dbReference type="ARBA" id="ARBA00022835"/>
    </source>
</evidence>
<comment type="caution">
    <text evidence="14">The sequence shown here is derived from an EMBL/GenBank/DDBJ whole genome shotgun (WGS) entry which is preliminary data.</text>
</comment>
<reference evidence="14 15" key="1">
    <citation type="journal article" date="2020" name="ISME J.">
        <title>Uncovering the hidden diversity of litter-decomposition mechanisms in mushroom-forming fungi.</title>
        <authorList>
            <person name="Floudas D."/>
            <person name="Bentzer J."/>
            <person name="Ahren D."/>
            <person name="Johansson T."/>
            <person name="Persson P."/>
            <person name="Tunlid A."/>
        </authorList>
    </citation>
    <scope>NUCLEOTIDE SEQUENCE [LARGE SCALE GENOMIC DNA]</scope>
    <source>
        <strain evidence="14 15">CBS 101986</strain>
    </source>
</reference>
<comment type="subcellular location">
    <subcellularLocation>
        <location evidence="1">Cytoplasm</location>
    </subcellularLocation>
    <subcellularLocation>
        <location evidence="2">Nucleus</location>
        <location evidence="2">Nucleolus</location>
    </subcellularLocation>
</comment>
<evidence type="ECO:0000256" key="1">
    <source>
        <dbReference type="ARBA" id="ARBA00004496"/>
    </source>
</evidence>
<dbReference type="GO" id="GO:0005759">
    <property type="term" value="C:mitochondrial matrix"/>
    <property type="evidence" value="ECO:0007669"/>
    <property type="project" value="TreeGrafter"/>
</dbReference>
<feature type="active site" evidence="9">
    <location>
        <position position="813"/>
    </location>
</feature>
<dbReference type="InterPro" id="IPR016143">
    <property type="entry name" value="Citrate_synth-like_sm_a-sub"/>
</dbReference>
<evidence type="ECO:0000256" key="2">
    <source>
        <dbReference type="ARBA" id="ARBA00004604"/>
    </source>
</evidence>
<dbReference type="GO" id="GO:0046912">
    <property type="term" value="F:acyltransferase activity, acyl groups converted into alkyl on transfer"/>
    <property type="evidence" value="ECO:0007669"/>
    <property type="project" value="InterPro"/>
</dbReference>
<evidence type="ECO:0000259" key="13">
    <source>
        <dbReference type="Pfam" id="PF03725"/>
    </source>
</evidence>
<keyword evidence="5" id="KW-0963">Cytoplasm</keyword>
<dbReference type="InterPro" id="IPR016142">
    <property type="entry name" value="Citrate_synth-like_lrg_a-sub"/>
</dbReference>
<protein>
    <recommendedName>
        <fullName evidence="10">Citrate synthase</fullName>
    </recommendedName>
</protein>
<dbReference type="Gene3D" id="3.30.230.70">
    <property type="entry name" value="GHMP Kinase, N-terminal domain"/>
    <property type="match status" value="1"/>
</dbReference>
<dbReference type="Proteomes" id="UP000567179">
    <property type="component" value="Unassembled WGS sequence"/>
</dbReference>
<evidence type="ECO:0000256" key="6">
    <source>
        <dbReference type="ARBA" id="ARBA00022679"/>
    </source>
</evidence>
<dbReference type="Gene3D" id="1.10.580.10">
    <property type="entry name" value="Citrate Synthase, domain 1"/>
    <property type="match status" value="1"/>
</dbReference>
<dbReference type="SUPFAM" id="SSF55666">
    <property type="entry name" value="Ribonuclease PH domain 2-like"/>
    <property type="match status" value="1"/>
</dbReference>
<evidence type="ECO:0000256" key="5">
    <source>
        <dbReference type="ARBA" id="ARBA00022490"/>
    </source>
</evidence>
<evidence type="ECO:0000256" key="8">
    <source>
        <dbReference type="ARBA" id="ARBA00063066"/>
    </source>
</evidence>
<keyword evidence="6 10" id="KW-0808">Transferase</keyword>
<dbReference type="InterPro" id="IPR010109">
    <property type="entry name" value="Citrate_synthase_euk"/>
</dbReference>
<dbReference type="SUPFAM" id="SSF48256">
    <property type="entry name" value="Citrate synthase"/>
    <property type="match status" value="1"/>
</dbReference>
<evidence type="ECO:0000313" key="15">
    <source>
        <dbReference type="Proteomes" id="UP000567179"/>
    </source>
</evidence>
<organism evidence="14 15">
    <name type="scientific">Psilocybe cf. subviscida</name>
    <dbReference type="NCBI Taxonomy" id="2480587"/>
    <lineage>
        <taxon>Eukaryota</taxon>
        <taxon>Fungi</taxon>
        <taxon>Dikarya</taxon>
        <taxon>Basidiomycota</taxon>
        <taxon>Agaricomycotina</taxon>
        <taxon>Agaricomycetes</taxon>
        <taxon>Agaricomycetidae</taxon>
        <taxon>Agaricales</taxon>
        <taxon>Agaricineae</taxon>
        <taxon>Strophariaceae</taxon>
        <taxon>Psilocybe</taxon>
    </lineage>
</organism>
<accession>A0A8H5BPC2</accession>
<dbReference type="CDD" id="cd06105">
    <property type="entry name" value="ScCit1-2_like"/>
    <property type="match status" value="1"/>
</dbReference>
<comment type="similarity">
    <text evidence="4 10">Belongs to the citrate synthase family.</text>
</comment>
<evidence type="ECO:0000259" key="12">
    <source>
        <dbReference type="Pfam" id="PF01138"/>
    </source>
</evidence>
<dbReference type="NCBIfam" id="TIGR01793">
    <property type="entry name" value="cit_synth_euk"/>
    <property type="match status" value="1"/>
</dbReference>
<proteinExistence type="inferred from homology"/>
<dbReference type="InterPro" id="IPR002020">
    <property type="entry name" value="Citrate_synthase"/>
</dbReference>
<dbReference type="GO" id="GO:0006099">
    <property type="term" value="P:tricarboxylic acid cycle"/>
    <property type="evidence" value="ECO:0007669"/>
    <property type="project" value="InterPro"/>
</dbReference>
<dbReference type="InterPro" id="IPR020568">
    <property type="entry name" value="Ribosomal_Su5_D2-typ_SF"/>
</dbReference>
<feature type="domain" description="Exoribonuclease phosphorolytic" evidence="12">
    <location>
        <begin position="24"/>
        <end position="154"/>
    </location>
</feature>
<dbReference type="InterPro" id="IPR015847">
    <property type="entry name" value="ExoRNase_PH_dom2"/>
</dbReference>
<evidence type="ECO:0000256" key="4">
    <source>
        <dbReference type="ARBA" id="ARBA00010566"/>
    </source>
</evidence>
<dbReference type="OrthoDB" id="8017587at2759"/>
<feature type="domain" description="Exoribonuclease phosphorolytic" evidence="13">
    <location>
        <begin position="157"/>
        <end position="220"/>
    </location>
</feature>
<dbReference type="NCBIfam" id="NF007128">
    <property type="entry name" value="PRK09569.1"/>
    <property type="match status" value="1"/>
</dbReference>
<dbReference type="Gene3D" id="1.10.230.10">
    <property type="entry name" value="Cytochrome P450-Terp, domain 2"/>
    <property type="match status" value="1"/>
</dbReference>
<dbReference type="InterPro" id="IPR036345">
    <property type="entry name" value="ExoRNase_PH_dom2_sf"/>
</dbReference>
<dbReference type="AlphaFoldDB" id="A0A8H5BPC2"/>
<dbReference type="FunFam" id="1.10.230.10:FF:000001">
    <property type="entry name" value="Citrate synthase"/>
    <property type="match status" value="1"/>
</dbReference>
<gene>
    <name evidence="14" type="ORF">D9619_004621</name>
</gene>
<evidence type="ECO:0000256" key="11">
    <source>
        <dbReference type="SAM" id="MobiDB-lite"/>
    </source>
</evidence>
<dbReference type="InterPro" id="IPR027408">
    <property type="entry name" value="PNPase/RNase_PH_dom_sf"/>
</dbReference>
<dbReference type="PRINTS" id="PR00143">
    <property type="entry name" value="CITRTSNTHASE"/>
</dbReference>
<dbReference type="SUPFAM" id="SSF54211">
    <property type="entry name" value="Ribosomal protein S5 domain 2-like"/>
    <property type="match status" value="1"/>
</dbReference>
<dbReference type="GO" id="GO:0000176">
    <property type="term" value="C:nuclear exosome (RNase complex)"/>
    <property type="evidence" value="ECO:0007669"/>
    <property type="project" value="UniProtKB-ARBA"/>
</dbReference>
<evidence type="ECO:0000256" key="9">
    <source>
        <dbReference type="PIRSR" id="PIRSR610109-1"/>
    </source>
</evidence>
<dbReference type="InterPro" id="IPR019810">
    <property type="entry name" value="Citrate_synthase_AS"/>
</dbReference>
<dbReference type="GO" id="GO:0071028">
    <property type="term" value="P:nuclear mRNA surveillance"/>
    <property type="evidence" value="ECO:0007669"/>
    <property type="project" value="UniProtKB-ARBA"/>
</dbReference>
<evidence type="ECO:0000256" key="10">
    <source>
        <dbReference type="RuleBase" id="RU000441"/>
    </source>
</evidence>